<dbReference type="EC" id="2.4.2.19" evidence="5"/>
<dbReference type="EMBL" id="UINC01144744">
    <property type="protein sequence ID" value="SVD34443.1"/>
    <property type="molecule type" value="Genomic_DNA"/>
</dbReference>
<evidence type="ECO:0000256" key="9">
    <source>
        <dbReference type="ARBA" id="ARBA00033102"/>
    </source>
</evidence>
<organism evidence="14">
    <name type="scientific">marine metagenome</name>
    <dbReference type="NCBI Taxonomy" id="408172"/>
    <lineage>
        <taxon>unclassified sequences</taxon>
        <taxon>metagenomes</taxon>
        <taxon>ecological metagenomes</taxon>
    </lineage>
</organism>
<name>A0A382UJJ6_9ZZZZ</name>
<dbReference type="SUPFAM" id="SSF51690">
    <property type="entry name" value="Nicotinate/Quinolinate PRTase C-terminal domain-like"/>
    <property type="match status" value="1"/>
</dbReference>
<dbReference type="FunFam" id="3.20.20.70:FF:000030">
    <property type="entry name" value="Nicotinate-nucleotide pyrophosphorylase, carboxylating"/>
    <property type="match status" value="1"/>
</dbReference>
<dbReference type="InterPro" id="IPR027277">
    <property type="entry name" value="NadC/ModD"/>
</dbReference>
<dbReference type="GO" id="GO:0034213">
    <property type="term" value="P:quinolinate catabolic process"/>
    <property type="evidence" value="ECO:0007669"/>
    <property type="project" value="TreeGrafter"/>
</dbReference>
<evidence type="ECO:0000256" key="10">
    <source>
        <dbReference type="ARBA" id="ARBA00047445"/>
    </source>
</evidence>
<dbReference type="Gene3D" id="3.20.20.70">
    <property type="entry name" value="Aldolase class I"/>
    <property type="match status" value="1"/>
</dbReference>
<dbReference type="InterPro" id="IPR022412">
    <property type="entry name" value="Quinolinate_PRibosylTrfase_N"/>
</dbReference>
<sequence>MSEDLRPSGDITTKLIKNNKKIKAKIISNQNCVIGGLNFAKEAFKYSDKKVIFKSNTQDGRKVNKGKVVAIVYGKAKGILKSERVALNFLSLISGVATITKKFVDKVKGKSCKICCTRKTSPNLRSIQKYGVKLGGGLNHRFNLSDEILIKDNHIAVDGNVRELVKRAIKNKKGKKITVEVDNLNQLKKIMGLKFDRILFDNMSIKNLRKGIKLSNKLYETEASGGITLKNVIKIASTGVKRISVG</sequence>
<evidence type="ECO:0000256" key="6">
    <source>
        <dbReference type="ARBA" id="ARBA00022642"/>
    </source>
</evidence>
<accession>A0A382UJJ6</accession>
<feature type="domain" description="Quinolinate phosphoribosyl transferase N-terminal" evidence="13">
    <location>
        <begin position="10"/>
        <end position="94"/>
    </location>
</feature>
<keyword evidence="8" id="KW-0808">Transferase</keyword>
<dbReference type="GO" id="GO:0009435">
    <property type="term" value="P:NAD+ biosynthetic process"/>
    <property type="evidence" value="ECO:0007669"/>
    <property type="project" value="UniProtKB-UniPathway"/>
</dbReference>
<evidence type="ECO:0000256" key="2">
    <source>
        <dbReference type="ARBA" id="ARBA00004893"/>
    </source>
</evidence>
<dbReference type="PANTHER" id="PTHR32179">
    <property type="entry name" value="NICOTINATE-NUCLEOTIDE PYROPHOSPHORYLASE [CARBOXYLATING]"/>
    <property type="match status" value="1"/>
</dbReference>
<evidence type="ECO:0000256" key="4">
    <source>
        <dbReference type="ARBA" id="ARBA00011218"/>
    </source>
</evidence>
<keyword evidence="7" id="KW-0328">Glycosyltransferase</keyword>
<dbReference type="Gene3D" id="3.90.1170.20">
    <property type="entry name" value="Quinolinate phosphoribosyl transferase, N-terminal domain"/>
    <property type="match status" value="1"/>
</dbReference>
<dbReference type="InterPro" id="IPR036068">
    <property type="entry name" value="Nicotinate_pribotase-like_C"/>
</dbReference>
<comment type="catalytic activity">
    <reaction evidence="10">
        <text>nicotinate beta-D-ribonucleotide + CO2 + diphosphate = quinolinate + 5-phospho-alpha-D-ribose 1-diphosphate + 2 H(+)</text>
        <dbReference type="Rhea" id="RHEA:12733"/>
        <dbReference type="ChEBI" id="CHEBI:15378"/>
        <dbReference type="ChEBI" id="CHEBI:16526"/>
        <dbReference type="ChEBI" id="CHEBI:29959"/>
        <dbReference type="ChEBI" id="CHEBI:33019"/>
        <dbReference type="ChEBI" id="CHEBI:57502"/>
        <dbReference type="ChEBI" id="CHEBI:58017"/>
        <dbReference type="EC" id="2.4.2.19"/>
    </reaction>
</comment>
<dbReference type="GO" id="GO:0005737">
    <property type="term" value="C:cytoplasm"/>
    <property type="evidence" value="ECO:0007669"/>
    <property type="project" value="TreeGrafter"/>
</dbReference>
<evidence type="ECO:0000256" key="11">
    <source>
        <dbReference type="ARBA" id="ARBA00069173"/>
    </source>
</evidence>
<dbReference type="PANTHER" id="PTHR32179:SF3">
    <property type="entry name" value="NICOTINATE-NUCLEOTIDE PYROPHOSPHORYLASE [CARBOXYLATING]"/>
    <property type="match status" value="1"/>
</dbReference>
<evidence type="ECO:0000256" key="7">
    <source>
        <dbReference type="ARBA" id="ARBA00022676"/>
    </source>
</evidence>
<evidence type="ECO:0000256" key="5">
    <source>
        <dbReference type="ARBA" id="ARBA00011944"/>
    </source>
</evidence>
<dbReference type="UniPathway" id="UPA00253">
    <property type="reaction ID" value="UER00331"/>
</dbReference>
<evidence type="ECO:0000256" key="8">
    <source>
        <dbReference type="ARBA" id="ARBA00022679"/>
    </source>
</evidence>
<comment type="similarity">
    <text evidence="3">Belongs to the NadC/ModD family.</text>
</comment>
<reference evidence="14" key="1">
    <citation type="submission" date="2018-05" db="EMBL/GenBank/DDBJ databases">
        <authorList>
            <person name="Lanie J.A."/>
            <person name="Ng W.-L."/>
            <person name="Kazmierczak K.M."/>
            <person name="Andrzejewski T.M."/>
            <person name="Davidsen T.M."/>
            <person name="Wayne K.J."/>
            <person name="Tettelin H."/>
            <person name="Glass J.I."/>
            <person name="Rusch D."/>
            <person name="Podicherti R."/>
            <person name="Tsui H.-C.T."/>
            <person name="Winkler M.E."/>
        </authorList>
    </citation>
    <scope>NUCLEOTIDE SEQUENCE</scope>
</reference>
<evidence type="ECO:0000256" key="3">
    <source>
        <dbReference type="ARBA" id="ARBA00009400"/>
    </source>
</evidence>
<comment type="pathway">
    <text evidence="2">Cofactor biosynthesis; NAD(+) biosynthesis; nicotinate D-ribonucleotide from quinolinate: step 1/1.</text>
</comment>
<feature type="domain" description="Quinolinate phosphoribosyl transferase C-terminal" evidence="12">
    <location>
        <begin position="96"/>
        <end position="246"/>
    </location>
</feature>
<dbReference type="InterPro" id="IPR037128">
    <property type="entry name" value="Quinolinate_PRibosylTase_N_sf"/>
</dbReference>
<evidence type="ECO:0000259" key="12">
    <source>
        <dbReference type="Pfam" id="PF01729"/>
    </source>
</evidence>
<dbReference type="NCBIfam" id="TIGR00078">
    <property type="entry name" value="nadC"/>
    <property type="match status" value="1"/>
</dbReference>
<keyword evidence="6" id="KW-0662">Pyridine nucleotide biosynthesis</keyword>
<dbReference type="InterPro" id="IPR002638">
    <property type="entry name" value="Quinolinate_PRibosylTrfase_C"/>
</dbReference>
<feature type="non-terminal residue" evidence="14">
    <location>
        <position position="246"/>
    </location>
</feature>
<dbReference type="CDD" id="cd01572">
    <property type="entry name" value="QPRTase"/>
    <property type="match status" value="1"/>
</dbReference>
<evidence type="ECO:0000259" key="13">
    <source>
        <dbReference type="Pfam" id="PF02749"/>
    </source>
</evidence>
<comment type="function">
    <text evidence="1">Involved in the catabolism of quinolinic acid (QA).</text>
</comment>
<protein>
    <recommendedName>
        <fullName evidence="11">Probable nicotinate-nucleotide pyrophosphorylase [carboxylating]</fullName>
        <ecNumber evidence="5">2.4.2.19</ecNumber>
    </recommendedName>
    <alternativeName>
        <fullName evidence="9">Quinolinate phosphoribosyltransferase [decarboxylating]</fullName>
    </alternativeName>
</protein>
<dbReference type="SUPFAM" id="SSF54675">
    <property type="entry name" value="Nicotinate/Quinolinate PRTase N-terminal domain-like"/>
    <property type="match status" value="1"/>
</dbReference>
<dbReference type="FunFam" id="3.90.1170.20:FF:000001">
    <property type="entry name" value="Nicotinate-nucleotide diphosphorylase (Carboxylating)"/>
    <property type="match status" value="1"/>
</dbReference>
<dbReference type="GO" id="GO:0004514">
    <property type="term" value="F:nicotinate-nucleotide diphosphorylase (carboxylating) activity"/>
    <property type="evidence" value="ECO:0007669"/>
    <property type="project" value="UniProtKB-EC"/>
</dbReference>
<dbReference type="PIRSF" id="PIRSF006250">
    <property type="entry name" value="NadC_ModD"/>
    <property type="match status" value="1"/>
</dbReference>
<dbReference type="InterPro" id="IPR004393">
    <property type="entry name" value="NadC"/>
</dbReference>
<dbReference type="Pfam" id="PF01729">
    <property type="entry name" value="QRPTase_C"/>
    <property type="match status" value="1"/>
</dbReference>
<dbReference type="AlphaFoldDB" id="A0A382UJJ6"/>
<evidence type="ECO:0000256" key="1">
    <source>
        <dbReference type="ARBA" id="ARBA00003237"/>
    </source>
</evidence>
<comment type="subunit">
    <text evidence="4">Hexamer formed by 3 homodimers.</text>
</comment>
<evidence type="ECO:0000313" key="14">
    <source>
        <dbReference type="EMBL" id="SVD34443.1"/>
    </source>
</evidence>
<dbReference type="InterPro" id="IPR013785">
    <property type="entry name" value="Aldolase_TIM"/>
</dbReference>
<dbReference type="Pfam" id="PF02749">
    <property type="entry name" value="QRPTase_N"/>
    <property type="match status" value="1"/>
</dbReference>
<proteinExistence type="inferred from homology"/>
<gene>
    <name evidence="14" type="ORF">METZ01_LOCUS387297</name>
</gene>